<dbReference type="Proteomes" id="UP000266673">
    <property type="component" value="Unassembled WGS sequence"/>
</dbReference>
<proteinExistence type="predicted"/>
<feature type="compositionally biased region" description="Polar residues" evidence="1">
    <location>
        <begin position="11"/>
        <end position="21"/>
    </location>
</feature>
<reference evidence="2 3" key="1">
    <citation type="submission" date="2018-06" db="EMBL/GenBank/DDBJ databases">
        <title>Comparative genomics reveals the genomic features of Rhizophagus irregularis, R. cerebriforme, R. diaphanum and Gigaspora rosea, and their symbiotic lifestyle signature.</title>
        <authorList>
            <person name="Morin E."/>
            <person name="San Clemente H."/>
            <person name="Chen E.C.H."/>
            <person name="De La Providencia I."/>
            <person name="Hainaut M."/>
            <person name="Kuo A."/>
            <person name="Kohler A."/>
            <person name="Murat C."/>
            <person name="Tang N."/>
            <person name="Roy S."/>
            <person name="Loubradou J."/>
            <person name="Henrissat B."/>
            <person name="Grigoriev I.V."/>
            <person name="Corradi N."/>
            <person name="Roux C."/>
            <person name="Martin F.M."/>
        </authorList>
    </citation>
    <scope>NUCLEOTIDE SEQUENCE [LARGE SCALE GENOMIC DNA]</scope>
    <source>
        <strain evidence="2 3">DAOM 194757</strain>
    </source>
</reference>
<dbReference type="AlphaFoldDB" id="A0A397W8R9"/>
<sequence length="384" mass="45377">MNSNNKRKRSLNASIKTNTSTHRSEQEENIPIEQPPNKKSKPEPHHQNMCKQIKKKNRNSFKRQDYPEQTIFDKLEKVCVPFNFKVSDEYDICKEKGLIGEVYYLIWMLAYNIGGVIKQCKENDGYIDLHGRFGFSFVVEIKFWNSMFKYKHLAKFKNFVNAVNAEPEGTVGFFVNYNGFDNSIEKIALGERNIYLVSGPGMNLITKIKEVREQKNQIDREEFNTYDPNIVFSLNSPRQIIDSDKIKEKLNIKCLYPIRQEARFDYFSDMNDLNDYLKRFIGNNIMEFHGNYFGIFFFAVNILHKSVTELKTFIPNLLKIKRMFFHDQYHMFVFAKKNHTIDSNDNIHFVENESHFCQELKRLKDCGRVYKCSSNENNGKELKI</sequence>
<dbReference type="EMBL" id="QKWP01000024">
    <property type="protein sequence ID" value="RIB29987.1"/>
    <property type="molecule type" value="Genomic_DNA"/>
</dbReference>
<gene>
    <name evidence="2" type="ORF">C2G38_2055079</name>
</gene>
<name>A0A397W8R9_9GLOM</name>
<comment type="caution">
    <text evidence="2">The sequence shown here is derived from an EMBL/GenBank/DDBJ whole genome shotgun (WGS) entry which is preliminary data.</text>
</comment>
<accession>A0A397W8R9</accession>
<evidence type="ECO:0000256" key="1">
    <source>
        <dbReference type="SAM" id="MobiDB-lite"/>
    </source>
</evidence>
<protein>
    <submittedName>
        <fullName evidence="2">Uncharacterized protein</fullName>
    </submittedName>
</protein>
<feature type="compositionally biased region" description="Basic residues" evidence="1">
    <location>
        <begin position="1"/>
        <end position="10"/>
    </location>
</feature>
<feature type="region of interest" description="Disordered" evidence="1">
    <location>
        <begin position="1"/>
        <end position="50"/>
    </location>
</feature>
<evidence type="ECO:0000313" key="3">
    <source>
        <dbReference type="Proteomes" id="UP000266673"/>
    </source>
</evidence>
<evidence type="ECO:0000313" key="2">
    <source>
        <dbReference type="EMBL" id="RIB29987.1"/>
    </source>
</evidence>
<keyword evidence="3" id="KW-1185">Reference proteome</keyword>
<dbReference type="OrthoDB" id="10334384at2759"/>
<organism evidence="2 3">
    <name type="scientific">Gigaspora rosea</name>
    <dbReference type="NCBI Taxonomy" id="44941"/>
    <lineage>
        <taxon>Eukaryota</taxon>
        <taxon>Fungi</taxon>
        <taxon>Fungi incertae sedis</taxon>
        <taxon>Mucoromycota</taxon>
        <taxon>Glomeromycotina</taxon>
        <taxon>Glomeromycetes</taxon>
        <taxon>Diversisporales</taxon>
        <taxon>Gigasporaceae</taxon>
        <taxon>Gigaspora</taxon>
    </lineage>
</organism>